<reference evidence="5" key="1">
    <citation type="journal article" date="2019" name="Int. J. Syst. Evol. Microbiol.">
        <title>The Global Catalogue of Microorganisms (GCM) 10K type strain sequencing project: providing services to taxonomists for standard genome sequencing and annotation.</title>
        <authorList>
            <consortium name="The Broad Institute Genomics Platform"/>
            <consortium name="The Broad Institute Genome Sequencing Center for Infectious Disease"/>
            <person name="Wu L."/>
            <person name="Ma J."/>
        </authorList>
    </citation>
    <scope>NUCLEOTIDE SEQUENCE [LARGE SCALE GENOMIC DNA]</scope>
    <source>
        <strain evidence="5">DFY28</strain>
    </source>
</reference>
<keyword evidence="2" id="KW-0732">Signal</keyword>
<feature type="domain" description="DUF6265" evidence="3">
    <location>
        <begin position="22"/>
        <end position="128"/>
    </location>
</feature>
<dbReference type="EMBL" id="JBHUEY010000001">
    <property type="protein sequence ID" value="MFD1783818.1"/>
    <property type="molecule type" value="Genomic_DNA"/>
</dbReference>
<feature type="region of interest" description="Disordered" evidence="1">
    <location>
        <begin position="135"/>
        <end position="156"/>
    </location>
</feature>
<evidence type="ECO:0000313" key="4">
    <source>
        <dbReference type="EMBL" id="MFD1783818.1"/>
    </source>
</evidence>
<evidence type="ECO:0000256" key="2">
    <source>
        <dbReference type="SAM" id="SignalP"/>
    </source>
</evidence>
<feature type="signal peptide" evidence="2">
    <location>
        <begin position="1"/>
        <end position="19"/>
    </location>
</feature>
<dbReference type="Proteomes" id="UP001597237">
    <property type="component" value="Unassembled WGS sequence"/>
</dbReference>
<name>A0ABW4N255_9CAUL</name>
<protein>
    <submittedName>
        <fullName evidence="4">DUF6265 family protein</fullName>
    </submittedName>
</protein>
<gene>
    <name evidence="4" type="ORF">ACFSC0_10475</name>
</gene>
<evidence type="ECO:0000313" key="5">
    <source>
        <dbReference type="Proteomes" id="UP001597237"/>
    </source>
</evidence>
<evidence type="ECO:0000259" key="3">
    <source>
        <dbReference type="Pfam" id="PF19780"/>
    </source>
</evidence>
<organism evidence="4 5">
    <name type="scientific">Phenylobacterium terrae</name>
    <dbReference type="NCBI Taxonomy" id="2665495"/>
    <lineage>
        <taxon>Bacteria</taxon>
        <taxon>Pseudomonadati</taxon>
        <taxon>Pseudomonadota</taxon>
        <taxon>Alphaproteobacteria</taxon>
        <taxon>Caulobacterales</taxon>
        <taxon>Caulobacteraceae</taxon>
        <taxon>Phenylobacterium</taxon>
    </lineage>
</organism>
<dbReference type="RefSeq" id="WP_377282990.1">
    <property type="nucleotide sequence ID" value="NZ_JBHRSI010000008.1"/>
</dbReference>
<feature type="chain" id="PRO_5045458282" evidence="2">
    <location>
        <begin position="20"/>
        <end position="156"/>
    </location>
</feature>
<evidence type="ECO:0000256" key="1">
    <source>
        <dbReference type="SAM" id="MobiDB-lite"/>
    </source>
</evidence>
<proteinExistence type="predicted"/>
<sequence length="156" mass="16619">MLIAAIAAAALCASDADVAAFEWMSGTWIAERPGGAIVRETWTASNGRAMTGVGQTVREGRPAVTEFMTITAEPAGITFTAYPEGQEKTAFVLRPGGGEGAVFENLAHDFPQRVIYRPCGADLCARIEGRVNGEPKGEDWRFRRVGPPNGALPPQN</sequence>
<comment type="caution">
    <text evidence="4">The sequence shown here is derived from an EMBL/GenBank/DDBJ whole genome shotgun (WGS) entry which is preliminary data.</text>
</comment>
<keyword evidence="5" id="KW-1185">Reference proteome</keyword>
<dbReference type="Pfam" id="PF19780">
    <property type="entry name" value="DUF6265"/>
    <property type="match status" value="1"/>
</dbReference>
<dbReference type="InterPro" id="IPR046232">
    <property type="entry name" value="DUF6265"/>
</dbReference>
<accession>A0ABW4N255</accession>